<accession>A0A7R9I5X6</accession>
<dbReference type="AlphaFoldDB" id="A0A7R9I5X6"/>
<feature type="region of interest" description="Disordered" evidence="1">
    <location>
        <begin position="20"/>
        <end position="51"/>
    </location>
</feature>
<gene>
    <name evidence="2" type="ORF">TBIB3V08_LOCUS10076</name>
</gene>
<sequence>MFGQALQNLQSRHELLIQPSHSPFFTLPKTSRRSSEARRSSLLGSGQNMQQQANYQVEGGCII</sequence>
<dbReference type="EMBL" id="OD569212">
    <property type="protein sequence ID" value="CAD7447772.1"/>
    <property type="molecule type" value="Genomic_DNA"/>
</dbReference>
<organism evidence="2">
    <name type="scientific">Timema bartmani</name>
    <dbReference type="NCBI Taxonomy" id="61472"/>
    <lineage>
        <taxon>Eukaryota</taxon>
        <taxon>Metazoa</taxon>
        <taxon>Ecdysozoa</taxon>
        <taxon>Arthropoda</taxon>
        <taxon>Hexapoda</taxon>
        <taxon>Insecta</taxon>
        <taxon>Pterygota</taxon>
        <taxon>Neoptera</taxon>
        <taxon>Polyneoptera</taxon>
        <taxon>Phasmatodea</taxon>
        <taxon>Timematodea</taxon>
        <taxon>Timematoidea</taxon>
        <taxon>Timematidae</taxon>
        <taxon>Timema</taxon>
    </lineage>
</organism>
<protein>
    <submittedName>
        <fullName evidence="2">Uncharacterized protein</fullName>
    </submittedName>
</protein>
<reference evidence="2" key="1">
    <citation type="submission" date="2020-11" db="EMBL/GenBank/DDBJ databases">
        <authorList>
            <person name="Tran Van P."/>
        </authorList>
    </citation>
    <scope>NUCLEOTIDE SEQUENCE</scope>
</reference>
<proteinExistence type="predicted"/>
<name>A0A7R9I5X6_9NEOP</name>
<evidence type="ECO:0000313" key="2">
    <source>
        <dbReference type="EMBL" id="CAD7447772.1"/>
    </source>
</evidence>
<evidence type="ECO:0000256" key="1">
    <source>
        <dbReference type="SAM" id="MobiDB-lite"/>
    </source>
</evidence>